<feature type="transmembrane region" description="Helical" evidence="1">
    <location>
        <begin position="138"/>
        <end position="157"/>
    </location>
</feature>
<feature type="transmembrane region" description="Helical" evidence="1">
    <location>
        <begin position="109"/>
        <end position="131"/>
    </location>
</feature>
<reference evidence="2" key="1">
    <citation type="submission" date="2024-06" db="EMBL/GenBank/DDBJ databases">
        <title>Draft genome sequence of Microbacterium sp. strain A8/3-1, isolated from Oxytropis tragacanthoides Fisch. ex DC. Root nodules in the Altai region of Russia.</title>
        <authorList>
            <person name="Sazanova A."/>
            <person name="Guro P."/>
            <person name="Kuznetsova I."/>
            <person name="Belimov A."/>
            <person name="Safronova V."/>
        </authorList>
    </citation>
    <scope>NUCLEOTIDE SEQUENCE</scope>
    <source>
        <strain evidence="2">A8/3-1</strain>
    </source>
</reference>
<evidence type="ECO:0000313" key="2">
    <source>
        <dbReference type="EMBL" id="XBX79622.1"/>
    </source>
</evidence>
<name>A0AAU7W1I6_9MICO</name>
<feature type="transmembrane region" description="Helical" evidence="1">
    <location>
        <begin position="163"/>
        <end position="188"/>
    </location>
</feature>
<evidence type="ECO:0000256" key="1">
    <source>
        <dbReference type="SAM" id="Phobius"/>
    </source>
</evidence>
<keyword evidence="1" id="KW-1133">Transmembrane helix</keyword>
<sequence length="206" mass="22092">MAERVRFDRNARYGASMGGVLFAGYLNIVTSFDAFIQAENYAGVLGTDVPIVDVFEFLVCLGLYIVSFALFPTSAARRLGAVTLACVALLLWATIGIERGVGNIVEPVGLWQFITDQGLITLIVSLGGWLIVRERTPAAYVVLLLALISPIVSRLLVESSVTSGAYALVTLGVVVIIGLGGAWVAVAIDRWMRARRSRSETARLSG</sequence>
<proteinExistence type="predicted"/>
<gene>
    <name evidence="2" type="ORF">ABS642_05940</name>
</gene>
<keyword evidence="1" id="KW-0472">Membrane</keyword>
<organism evidence="2">
    <name type="scientific">Microbacterium sp. A8/3-1</name>
    <dbReference type="NCBI Taxonomy" id="3160749"/>
    <lineage>
        <taxon>Bacteria</taxon>
        <taxon>Bacillati</taxon>
        <taxon>Actinomycetota</taxon>
        <taxon>Actinomycetes</taxon>
        <taxon>Micrococcales</taxon>
        <taxon>Microbacteriaceae</taxon>
        <taxon>Microbacterium</taxon>
    </lineage>
</organism>
<feature type="transmembrane region" description="Helical" evidence="1">
    <location>
        <begin position="49"/>
        <end position="71"/>
    </location>
</feature>
<feature type="transmembrane region" description="Helical" evidence="1">
    <location>
        <begin position="12"/>
        <end position="29"/>
    </location>
</feature>
<dbReference type="RefSeq" id="WP_350352601.1">
    <property type="nucleotide sequence ID" value="NZ_CP158357.1"/>
</dbReference>
<keyword evidence="1" id="KW-0812">Transmembrane</keyword>
<dbReference type="EMBL" id="CP158357">
    <property type="protein sequence ID" value="XBX79622.1"/>
    <property type="molecule type" value="Genomic_DNA"/>
</dbReference>
<accession>A0AAU7W1I6</accession>
<protein>
    <submittedName>
        <fullName evidence="2">Uncharacterized protein</fullName>
    </submittedName>
</protein>
<dbReference type="AlphaFoldDB" id="A0AAU7W1I6"/>
<feature type="transmembrane region" description="Helical" evidence="1">
    <location>
        <begin position="78"/>
        <end position="97"/>
    </location>
</feature>